<dbReference type="Pfam" id="PF08240">
    <property type="entry name" value="ADH_N"/>
    <property type="match status" value="1"/>
</dbReference>
<feature type="domain" description="Enoyl reductase (ER)" evidence="1">
    <location>
        <begin position="10"/>
        <end position="308"/>
    </location>
</feature>
<dbReference type="InterPro" id="IPR050700">
    <property type="entry name" value="YIM1/Zinc_Alcohol_DH_Fams"/>
</dbReference>
<dbReference type="eggNOG" id="COG0604">
    <property type="taxonomic scope" value="Bacteria"/>
</dbReference>
<dbReference type="Gene3D" id="3.90.180.10">
    <property type="entry name" value="Medium-chain alcohol dehydrogenases, catalytic domain"/>
    <property type="match status" value="1"/>
</dbReference>
<comment type="caution">
    <text evidence="2">The sequence shown here is derived from an EMBL/GenBank/DDBJ whole genome shotgun (WGS) entry which is preliminary data.</text>
</comment>
<name>K6V4I7_9MICO</name>
<dbReference type="CDD" id="cd05289">
    <property type="entry name" value="MDR_like_2"/>
    <property type="match status" value="1"/>
</dbReference>
<dbReference type="AlphaFoldDB" id="K6V4I7"/>
<gene>
    <name evidence="2" type="ORF">AUCHE_04_00790</name>
</gene>
<sequence length="314" mass="32427">MRAVAIDRFGSPEEMHIVDLPVADPGPGEVRVRVTAAGVNPLDYKIRDGSSGLVKDFGPDDFPLVLGRECCGVVDAAGPDSDLAVGTRVFGMAPLRHRAGCYADYVVLPADCLAPAPEGVDDHLLAGTALAGLTAWTAVHDLAKITAGDTVLVHGGAGGVGQFVVQLAVEAGATVYATASAGKSDLIESWGAVHVDYTGADFTTATPHPDVIVDGVYFGTYGPSMDHLKEGGRLVILPSLADLDPARRRGIDVSVPAIVPDRSRLVALAERVADGRLTVEVGHALPLAEAAEAHRIVEDGHARGKVVLSVTTGG</sequence>
<dbReference type="Proteomes" id="UP000008495">
    <property type="component" value="Unassembled WGS sequence"/>
</dbReference>
<dbReference type="PANTHER" id="PTHR11695:SF294">
    <property type="entry name" value="RETICULON-4-INTERACTING PROTEIN 1, MITOCHONDRIAL"/>
    <property type="match status" value="1"/>
</dbReference>
<reference evidence="2 3" key="1">
    <citation type="submission" date="2012-08" db="EMBL/GenBank/DDBJ databases">
        <title>Whole genome shotgun sequence of Austwickia chelonae NBRC 105200.</title>
        <authorList>
            <person name="Yoshida I."/>
            <person name="Hosoyama A."/>
            <person name="Tsuchikane K."/>
            <person name="Katsumata H."/>
            <person name="Ando Y."/>
            <person name="Ohji S."/>
            <person name="Hamada M."/>
            <person name="Tamura T."/>
            <person name="Yamazoe A."/>
            <person name="Yamazaki S."/>
            <person name="Fujita N."/>
        </authorList>
    </citation>
    <scope>NUCLEOTIDE SEQUENCE [LARGE SCALE GENOMIC DNA]</scope>
    <source>
        <strain evidence="2 3">NBRC 105200</strain>
    </source>
</reference>
<evidence type="ECO:0000313" key="2">
    <source>
        <dbReference type="EMBL" id="GAB77038.1"/>
    </source>
</evidence>
<protein>
    <submittedName>
        <fullName evidence="2">Putative oxidoreductase</fullName>
    </submittedName>
</protein>
<dbReference type="SUPFAM" id="SSF51735">
    <property type="entry name" value="NAD(P)-binding Rossmann-fold domains"/>
    <property type="match status" value="1"/>
</dbReference>
<dbReference type="SUPFAM" id="SSF50129">
    <property type="entry name" value="GroES-like"/>
    <property type="match status" value="1"/>
</dbReference>
<dbReference type="InterPro" id="IPR036291">
    <property type="entry name" value="NAD(P)-bd_dom_sf"/>
</dbReference>
<dbReference type="SMART" id="SM00829">
    <property type="entry name" value="PKS_ER"/>
    <property type="match status" value="1"/>
</dbReference>
<dbReference type="InterPro" id="IPR013154">
    <property type="entry name" value="ADH-like_N"/>
</dbReference>
<dbReference type="PANTHER" id="PTHR11695">
    <property type="entry name" value="ALCOHOL DEHYDROGENASE RELATED"/>
    <property type="match status" value="1"/>
</dbReference>
<dbReference type="STRING" id="100225.SAMN05421595_2175"/>
<organism evidence="2 3">
    <name type="scientific">Austwickia chelonae NBRC 105200</name>
    <dbReference type="NCBI Taxonomy" id="1184607"/>
    <lineage>
        <taxon>Bacteria</taxon>
        <taxon>Bacillati</taxon>
        <taxon>Actinomycetota</taxon>
        <taxon>Actinomycetes</taxon>
        <taxon>Micrococcales</taxon>
        <taxon>Dermatophilaceae</taxon>
        <taxon>Austwickia</taxon>
    </lineage>
</organism>
<evidence type="ECO:0000313" key="3">
    <source>
        <dbReference type="Proteomes" id="UP000008495"/>
    </source>
</evidence>
<keyword evidence="3" id="KW-1185">Reference proteome</keyword>
<dbReference type="GO" id="GO:0016491">
    <property type="term" value="F:oxidoreductase activity"/>
    <property type="evidence" value="ECO:0007669"/>
    <property type="project" value="InterPro"/>
</dbReference>
<dbReference type="Gene3D" id="3.40.50.720">
    <property type="entry name" value="NAD(P)-binding Rossmann-like Domain"/>
    <property type="match status" value="1"/>
</dbReference>
<dbReference type="InterPro" id="IPR020843">
    <property type="entry name" value="ER"/>
</dbReference>
<dbReference type="OrthoDB" id="3727682at2"/>
<dbReference type="InterPro" id="IPR011032">
    <property type="entry name" value="GroES-like_sf"/>
</dbReference>
<evidence type="ECO:0000259" key="1">
    <source>
        <dbReference type="SMART" id="SM00829"/>
    </source>
</evidence>
<dbReference type="Pfam" id="PF13602">
    <property type="entry name" value="ADH_zinc_N_2"/>
    <property type="match status" value="1"/>
</dbReference>
<accession>K6V4I7</accession>
<proteinExistence type="predicted"/>
<dbReference type="EMBL" id="BAGZ01000004">
    <property type="protein sequence ID" value="GAB77038.1"/>
    <property type="molecule type" value="Genomic_DNA"/>
</dbReference>